<dbReference type="InterPro" id="IPR036995">
    <property type="entry name" value="MPG_sf"/>
</dbReference>
<evidence type="ECO:0000256" key="5">
    <source>
        <dbReference type="HAMAP-Rule" id="MF_00527"/>
    </source>
</evidence>
<evidence type="ECO:0000256" key="1">
    <source>
        <dbReference type="ARBA" id="ARBA00009232"/>
    </source>
</evidence>
<keyword evidence="3 5" id="KW-0378">Hydrolase</keyword>
<organism evidence="6 7">
    <name type="scientific">Actinomarinicola tropica</name>
    <dbReference type="NCBI Taxonomy" id="2789776"/>
    <lineage>
        <taxon>Bacteria</taxon>
        <taxon>Bacillati</taxon>
        <taxon>Actinomycetota</taxon>
        <taxon>Acidimicrobiia</taxon>
        <taxon>Acidimicrobiales</taxon>
        <taxon>Iamiaceae</taxon>
        <taxon>Actinomarinicola</taxon>
    </lineage>
</organism>
<dbReference type="Pfam" id="PF02245">
    <property type="entry name" value="Pur_DNA_glyco"/>
    <property type="match status" value="1"/>
</dbReference>
<dbReference type="NCBIfam" id="NF002003">
    <property type="entry name" value="PRK00802.1-3"/>
    <property type="match status" value="1"/>
</dbReference>
<proteinExistence type="inferred from homology"/>
<dbReference type="GO" id="GO:0003677">
    <property type="term" value="F:DNA binding"/>
    <property type="evidence" value="ECO:0007669"/>
    <property type="project" value="InterPro"/>
</dbReference>
<dbReference type="EC" id="3.2.2.-" evidence="5"/>
<dbReference type="SUPFAM" id="SSF50486">
    <property type="entry name" value="FMT C-terminal domain-like"/>
    <property type="match status" value="1"/>
</dbReference>
<evidence type="ECO:0000256" key="2">
    <source>
        <dbReference type="ARBA" id="ARBA00022763"/>
    </source>
</evidence>
<dbReference type="FunFam" id="3.10.300.10:FF:000001">
    <property type="entry name" value="Putative 3-methyladenine DNA glycosylase"/>
    <property type="match status" value="1"/>
</dbReference>
<evidence type="ECO:0000256" key="4">
    <source>
        <dbReference type="ARBA" id="ARBA00023204"/>
    </source>
</evidence>
<name>A0A5Q2RPZ2_9ACTN</name>
<dbReference type="RefSeq" id="WP_153761152.1">
    <property type="nucleotide sequence ID" value="NZ_CP045851.1"/>
</dbReference>
<dbReference type="AlphaFoldDB" id="A0A5Q2RPZ2"/>
<comment type="similarity">
    <text evidence="1 5">Belongs to the DNA glycosylase MPG family.</text>
</comment>
<dbReference type="PANTHER" id="PTHR10429:SF0">
    <property type="entry name" value="DNA-3-METHYLADENINE GLYCOSYLASE"/>
    <property type="match status" value="1"/>
</dbReference>
<reference evidence="6 7" key="1">
    <citation type="submission" date="2019-11" db="EMBL/GenBank/DDBJ databases">
        <authorList>
            <person name="He Y."/>
        </authorList>
    </citation>
    <scope>NUCLEOTIDE SEQUENCE [LARGE SCALE GENOMIC DNA]</scope>
    <source>
        <strain evidence="6 7">SCSIO 58843</strain>
    </source>
</reference>
<dbReference type="KEGG" id="atq:GH723_08930"/>
<dbReference type="Proteomes" id="UP000334019">
    <property type="component" value="Chromosome"/>
</dbReference>
<gene>
    <name evidence="6" type="ORF">GH723_08930</name>
</gene>
<accession>A0A5Q2RPZ2</accession>
<dbReference type="InterPro" id="IPR003180">
    <property type="entry name" value="MPG"/>
</dbReference>
<keyword evidence="2 5" id="KW-0227">DNA damage</keyword>
<keyword evidence="7" id="KW-1185">Reference proteome</keyword>
<evidence type="ECO:0000313" key="7">
    <source>
        <dbReference type="Proteomes" id="UP000334019"/>
    </source>
</evidence>
<sequence>MPAHVARLGRPVERSRLARPAVEVAPELLGTVLVAGDRAGRIVEVEAYMGEADPGSHAFRGPTARTATMFGPPGHLYVYFTYGMHWCANVVCGDDGVASAALIRALEPLRGVEAMREARPAARRDRDLCNGPAKLCQALGLDGRHDGTDVVRGTDDVWLLEDGWTSDAAPVVSTRIGLTNGADLPWRWHVDGSAHVSRPSGRGGIVVG</sequence>
<dbReference type="EMBL" id="CP045851">
    <property type="protein sequence ID" value="QGG97052.1"/>
    <property type="molecule type" value="Genomic_DNA"/>
</dbReference>
<evidence type="ECO:0000313" key="6">
    <source>
        <dbReference type="EMBL" id="QGG97052.1"/>
    </source>
</evidence>
<protein>
    <recommendedName>
        <fullName evidence="5">Putative 3-methyladenine DNA glycosylase</fullName>
        <ecNumber evidence="5">3.2.2.-</ecNumber>
    </recommendedName>
</protein>
<dbReference type="GO" id="GO:0006284">
    <property type="term" value="P:base-excision repair"/>
    <property type="evidence" value="ECO:0007669"/>
    <property type="project" value="InterPro"/>
</dbReference>
<dbReference type="NCBIfam" id="TIGR00567">
    <property type="entry name" value="3mg"/>
    <property type="match status" value="1"/>
</dbReference>
<dbReference type="InterPro" id="IPR011034">
    <property type="entry name" value="Formyl_transferase-like_C_sf"/>
</dbReference>
<evidence type="ECO:0000256" key="3">
    <source>
        <dbReference type="ARBA" id="ARBA00022801"/>
    </source>
</evidence>
<keyword evidence="6" id="KW-0326">Glycosidase</keyword>
<dbReference type="HAMAP" id="MF_00527">
    <property type="entry name" value="3MGH"/>
    <property type="match status" value="1"/>
</dbReference>
<keyword evidence="4 5" id="KW-0234">DNA repair</keyword>
<dbReference type="GO" id="GO:0003905">
    <property type="term" value="F:alkylbase DNA N-glycosylase activity"/>
    <property type="evidence" value="ECO:0007669"/>
    <property type="project" value="InterPro"/>
</dbReference>
<dbReference type="PANTHER" id="PTHR10429">
    <property type="entry name" value="DNA-3-METHYLADENINE GLYCOSYLASE"/>
    <property type="match status" value="1"/>
</dbReference>
<dbReference type="CDD" id="cd00540">
    <property type="entry name" value="AAG"/>
    <property type="match status" value="1"/>
</dbReference>
<dbReference type="Gene3D" id="3.10.300.10">
    <property type="entry name" value="Methylpurine-DNA glycosylase (MPG)"/>
    <property type="match status" value="1"/>
</dbReference>